<evidence type="ECO:0000256" key="4">
    <source>
        <dbReference type="HAMAP-Rule" id="MF_00528"/>
    </source>
</evidence>
<dbReference type="EC" id="3.6.1.9" evidence="4"/>
<dbReference type="HAMAP" id="MF_00528">
    <property type="entry name" value="Maf"/>
    <property type="match status" value="1"/>
</dbReference>
<dbReference type="InterPro" id="IPR029001">
    <property type="entry name" value="ITPase-like_fam"/>
</dbReference>
<dbReference type="RefSeq" id="WP_039036275.1">
    <property type="nucleotide sequence ID" value="NZ_CP023558.1"/>
</dbReference>
<dbReference type="EMBL" id="JAUYVT010000006">
    <property type="protein sequence ID" value="MDP2564748.1"/>
    <property type="molecule type" value="Genomic_DNA"/>
</dbReference>
<sequence length="189" mass="20749">MNTAVYLASASPRRKELLAQLGIEFSQFSVDADESQLPNELPHAYVERLARLKACSGVKLGYTDRPVLGSDTVVVIDNESLCKPRDEADFTHTLKRLSGNTHQVLTAIAFATEDKVLSQVISTDVTFKKLSDEEIKAYWQSGEPQDKAGGYGIQGLGGRFVTHIAGSYFSVVGLPLYETEQLLHAFLRG</sequence>
<feature type="site" description="Important for substrate specificity" evidence="4">
    <location>
        <position position="72"/>
    </location>
</feature>
<comment type="cofactor">
    <cofactor evidence="1 4">
        <name>a divalent metal cation</name>
        <dbReference type="ChEBI" id="CHEBI:60240"/>
    </cofactor>
</comment>
<dbReference type="InterPro" id="IPR003697">
    <property type="entry name" value="Maf-like"/>
</dbReference>
<name>A0ABT9FD92_9GAMM</name>
<dbReference type="PANTHER" id="PTHR43213">
    <property type="entry name" value="BIFUNCTIONAL DTTP/UTP PYROPHOSPHATASE/METHYLTRANSFERASE PROTEIN-RELATED"/>
    <property type="match status" value="1"/>
</dbReference>
<evidence type="ECO:0000256" key="3">
    <source>
        <dbReference type="ARBA" id="ARBA00023080"/>
    </source>
</evidence>
<evidence type="ECO:0000256" key="2">
    <source>
        <dbReference type="ARBA" id="ARBA00022801"/>
    </source>
</evidence>
<proteinExistence type="inferred from homology"/>
<feature type="site" description="Important for substrate specificity" evidence="4">
    <location>
        <position position="154"/>
    </location>
</feature>
<feature type="site" description="Important for substrate specificity" evidence="4">
    <location>
        <position position="13"/>
    </location>
</feature>
<comment type="similarity">
    <text evidence="4">Belongs to the Maf family. YhdE subfamily.</text>
</comment>
<dbReference type="SUPFAM" id="SSF52972">
    <property type="entry name" value="ITPase-like"/>
    <property type="match status" value="1"/>
</dbReference>
<organism evidence="5 6">
    <name type="scientific">Pseudoalteromonas marina</name>
    <dbReference type="NCBI Taxonomy" id="267375"/>
    <lineage>
        <taxon>Bacteria</taxon>
        <taxon>Pseudomonadati</taxon>
        <taxon>Pseudomonadota</taxon>
        <taxon>Gammaproteobacteria</taxon>
        <taxon>Alteromonadales</taxon>
        <taxon>Pseudoalteromonadaceae</taxon>
        <taxon>Pseudoalteromonas</taxon>
    </lineage>
</organism>
<evidence type="ECO:0000313" key="6">
    <source>
        <dbReference type="Proteomes" id="UP001177212"/>
    </source>
</evidence>
<keyword evidence="4" id="KW-0963">Cytoplasm</keyword>
<dbReference type="Gene3D" id="3.90.950.10">
    <property type="match status" value="1"/>
</dbReference>
<dbReference type="PANTHER" id="PTHR43213:SF5">
    <property type="entry name" value="BIFUNCTIONAL DTTP_UTP PYROPHOSPHATASE_METHYLTRANSFERASE PROTEIN-RELATED"/>
    <property type="match status" value="1"/>
</dbReference>
<keyword evidence="2 4" id="KW-0378">Hydrolase</keyword>
<evidence type="ECO:0000256" key="1">
    <source>
        <dbReference type="ARBA" id="ARBA00001968"/>
    </source>
</evidence>
<comment type="caution">
    <text evidence="4">Lacks conserved residue(s) required for the propagation of feature annotation.</text>
</comment>
<comment type="catalytic activity">
    <reaction evidence="4">
        <text>dTTP + H2O = dTMP + diphosphate + H(+)</text>
        <dbReference type="Rhea" id="RHEA:28534"/>
        <dbReference type="ChEBI" id="CHEBI:15377"/>
        <dbReference type="ChEBI" id="CHEBI:15378"/>
        <dbReference type="ChEBI" id="CHEBI:33019"/>
        <dbReference type="ChEBI" id="CHEBI:37568"/>
        <dbReference type="ChEBI" id="CHEBI:63528"/>
        <dbReference type="EC" id="3.6.1.9"/>
    </reaction>
</comment>
<dbReference type="CDD" id="cd00555">
    <property type="entry name" value="Maf"/>
    <property type="match status" value="1"/>
</dbReference>
<keyword evidence="3 4" id="KW-0546">Nucleotide metabolism</keyword>
<comment type="catalytic activity">
    <reaction evidence="4">
        <text>UTP + H2O = UMP + diphosphate + H(+)</text>
        <dbReference type="Rhea" id="RHEA:29395"/>
        <dbReference type="ChEBI" id="CHEBI:15377"/>
        <dbReference type="ChEBI" id="CHEBI:15378"/>
        <dbReference type="ChEBI" id="CHEBI:33019"/>
        <dbReference type="ChEBI" id="CHEBI:46398"/>
        <dbReference type="ChEBI" id="CHEBI:57865"/>
        <dbReference type="EC" id="3.6.1.9"/>
    </reaction>
</comment>
<evidence type="ECO:0000313" key="5">
    <source>
        <dbReference type="EMBL" id="MDP2564748.1"/>
    </source>
</evidence>
<dbReference type="NCBIfam" id="TIGR00172">
    <property type="entry name" value="maf"/>
    <property type="match status" value="1"/>
</dbReference>
<dbReference type="Proteomes" id="UP001177212">
    <property type="component" value="Unassembled WGS sequence"/>
</dbReference>
<reference evidence="5" key="1">
    <citation type="submission" date="2023-07" db="EMBL/GenBank/DDBJ databases">
        <title>Genome content predicts the carbon catabolic preferences of heterotrophic bacteria.</title>
        <authorList>
            <person name="Gralka M."/>
        </authorList>
    </citation>
    <scope>NUCLEOTIDE SEQUENCE</scope>
    <source>
        <strain evidence="5">4G09</strain>
    </source>
</reference>
<dbReference type="PIRSF" id="PIRSF006305">
    <property type="entry name" value="Maf"/>
    <property type="match status" value="1"/>
</dbReference>
<comment type="caution">
    <text evidence="5">The sequence shown here is derived from an EMBL/GenBank/DDBJ whole genome shotgun (WGS) entry which is preliminary data.</text>
</comment>
<feature type="active site" description="Proton acceptor" evidence="4">
    <location>
        <position position="71"/>
    </location>
</feature>
<keyword evidence="6" id="KW-1185">Reference proteome</keyword>
<gene>
    <name evidence="5" type="ORF">Q8W34_08880</name>
</gene>
<comment type="subcellular location">
    <subcellularLocation>
        <location evidence="4">Cytoplasm</location>
    </subcellularLocation>
</comment>
<dbReference type="Pfam" id="PF02545">
    <property type="entry name" value="Maf"/>
    <property type="match status" value="1"/>
</dbReference>
<protein>
    <recommendedName>
        <fullName evidence="4">dTTP/UTP pyrophosphatase</fullName>
        <shortName evidence="4">dTTPase/UTPase</shortName>
        <ecNumber evidence="4">3.6.1.9</ecNumber>
    </recommendedName>
    <alternativeName>
        <fullName evidence="4">Nucleoside triphosphate pyrophosphatase</fullName>
    </alternativeName>
    <alternativeName>
        <fullName evidence="4">Nucleotide pyrophosphatase</fullName>
        <shortName evidence="4">Nucleotide PPase</shortName>
    </alternativeName>
</protein>
<comment type="function">
    <text evidence="4">Nucleoside triphosphate pyrophosphatase that hydrolyzes dTTP and UTP. May have a dual role in cell division arrest and in preventing the incorporation of modified nucleotides into cellular nucleic acids.</text>
</comment>
<dbReference type="GO" id="GO:0016787">
    <property type="term" value="F:hydrolase activity"/>
    <property type="evidence" value="ECO:0007669"/>
    <property type="project" value="UniProtKB-KW"/>
</dbReference>
<accession>A0ABT9FD92</accession>